<organism evidence="5 6">
    <name type="scientific">Nocardia puris</name>
    <dbReference type="NCBI Taxonomy" id="208602"/>
    <lineage>
        <taxon>Bacteria</taxon>
        <taxon>Bacillati</taxon>
        <taxon>Actinomycetota</taxon>
        <taxon>Actinomycetes</taxon>
        <taxon>Mycobacteriales</taxon>
        <taxon>Nocardiaceae</taxon>
        <taxon>Nocardia</taxon>
    </lineage>
</organism>
<dbReference type="PANTHER" id="PTHR21599">
    <property type="entry name" value="GLYCERATE KINASE"/>
    <property type="match status" value="1"/>
</dbReference>
<dbReference type="GO" id="GO:0031388">
    <property type="term" value="P:organic acid phosphorylation"/>
    <property type="evidence" value="ECO:0007669"/>
    <property type="project" value="UniProtKB-UniRule"/>
</dbReference>
<name>A0A366DN28_9NOCA</name>
<dbReference type="NCBIfam" id="TIGR00045">
    <property type="entry name" value="glycerate kinase"/>
    <property type="match status" value="1"/>
</dbReference>
<evidence type="ECO:0000256" key="3">
    <source>
        <dbReference type="ARBA" id="ARBA00022777"/>
    </source>
</evidence>
<gene>
    <name evidence="5" type="ORF">DFR74_104168</name>
</gene>
<evidence type="ECO:0000313" key="5">
    <source>
        <dbReference type="EMBL" id="RBO91466.1"/>
    </source>
</evidence>
<protein>
    <submittedName>
        <fullName evidence="5">Glycerate kinase</fullName>
    </submittedName>
</protein>
<dbReference type="Pfam" id="PF02595">
    <property type="entry name" value="Gly_kinase"/>
    <property type="match status" value="1"/>
</dbReference>
<evidence type="ECO:0000256" key="1">
    <source>
        <dbReference type="ARBA" id="ARBA00006284"/>
    </source>
</evidence>
<dbReference type="InterPro" id="IPR018197">
    <property type="entry name" value="Glycerate_kinase_RE-like"/>
</dbReference>
<dbReference type="AlphaFoldDB" id="A0A366DN28"/>
<dbReference type="Proteomes" id="UP000252586">
    <property type="component" value="Unassembled WGS sequence"/>
</dbReference>
<dbReference type="STRING" id="1210090.GCA_001613185_00770"/>
<proteinExistence type="inferred from homology"/>
<evidence type="ECO:0000256" key="2">
    <source>
        <dbReference type="ARBA" id="ARBA00022679"/>
    </source>
</evidence>
<dbReference type="InterPro" id="IPR036129">
    <property type="entry name" value="Glycerate_kinase_sf"/>
</dbReference>
<dbReference type="InterPro" id="IPR018193">
    <property type="entry name" value="Glyc_kinase_flavodox-like_fold"/>
</dbReference>
<dbReference type="SUPFAM" id="SSF110738">
    <property type="entry name" value="Glycerate kinase I"/>
    <property type="match status" value="1"/>
</dbReference>
<reference evidence="5 6" key="1">
    <citation type="submission" date="2018-06" db="EMBL/GenBank/DDBJ databases">
        <title>Genomic Encyclopedia of Type Strains, Phase IV (KMG-IV): sequencing the most valuable type-strain genomes for metagenomic binning, comparative biology and taxonomic classification.</title>
        <authorList>
            <person name="Goeker M."/>
        </authorList>
    </citation>
    <scope>NUCLEOTIDE SEQUENCE [LARGE SCALE GENOMIC DNA]</scope>
    <source>
        <strain evidence="5 6">DSM 44599</strain>
    </source>
</reference>
<keyword evidence="3 4" id="KW-0418">Kinase</keyword>
<dbReference type="GO" id="GO:0008887">
    <property type="term" value="F:glycerate kinase activity"/>
    <property type="evidence" value="ECO:0007669"/>
    <property type="project" value="UniProtKB-UniRule"/>
</dbReference>
<dbReference type="OrthoDB" id="9774290at2"/>
<sequence>MNDAPRVVLAPDKFKGSLTAPEVAAALAGGIARVVPGAVIRQVPVADGGDGTVDAFVAAGWERVEVRAPGPTGVVGPASYARQGDTAVVELAAVVGLVKLPGGQLDPLHSGTHGLGVVIGHALDAGARHIVIGLGGSASTDGGVGMLTALGARVFDAQGHELPSGGAALADAATLDRTGLHPAVATTRFTLACDVDNPLLGPTGAVAVYAPQKGANLAQRATLEAALANWSRVAGPEYADVPGAGAAGGTAFGALAFLNAEVRSGIQVVLDLLDFPTLLAGTDLVVTGEGSFDAQSLHGKAPIGVASRARRADLPVIAAVGRNMLSDNEIQAAGFTACYALTDLEPDPARCMTAAQSLLHRLGEQIAERHLKR</sequence>
<evidence type="ECO:0000313" key="6">
    <source>
        <dbReference type="Proteomes" id="UP000252586"/>
    </source>
</evidence>
<dbReference type="Gene3D" id="3.90.1510.10">
    <property type="entry name" value="Glycerate kinase, domain 2"/>
    <property type="match status" value="1"/>
</dbReference>
<keyword evidence="6" id="KW-1185">Reference proteome</keyword>
<dbReference type="InterPro" id="IPR004381">
    <property type="entry name" value="Glycerate_kinase"/>
</dbReference>
<dbReference type="PANTHER" id="PTHR21599:SF0">
    <property type="entry name" value="GLYCERATE KINASE"/>
    <property type="match status" value="1"/>
</dbReference>
<dbReference type="RefSeq" id="WP_067503270.1">
    <property type="nucleotide sequence ID" value="NZ_CP107943.1"/>
</dbReference>
<dbReference type="Gene3D" id="3.40.50.10350">
    <property type="entry name" value="Glycerate kinase, domain 1"/>
    <property type="match status" value="1"/>
</dbReference>
<dbReference type="EMBL" id="QNRE01000004">
    <property type="protein sequence ID" value="RBO91466.1"/>
    <property type="molecule type" value="Genomic_DNA"/>
</dbReference>
<accession>A0A366DN28</accession>
<comment type="similarity">
    <text evidence="1 4">Belongs to the glycerate kinase type-1 family.</text>
</comment>
<dbReference type="PIRSF" id="PIRSF006078">
    <property type="entry name" value="GlxK"/>
    <property type="match status" value="1"/>
</dbReference>
<comment type="caution">
    <text evidence="5">The sequence shown here is derived from an EMBL/GenBank/DDBJ whole genome shotgun (WGS) entry which is preliminary data.</text>
</comment>
<evidence type="ECO:0000256" key="4">
    <source>
        <dbReference type="PIRNR" id="PIRNR006078"/>
    </source>
</evidence>
<keyword evidence="2 4" id="KW-0808">Transferase</keyword>